<organism evidence="4 5">
    <name type="scientific">Methylobacterium crusticola</name>
    <dbReference type="NCBI Taxonomy" id="1697972"/>
    <lineage>
        <taxon>Bacteria</taxon>
        <taxon>Pseudomonadati</taxon>
        <taxon>Pseudomonadota</taxon>
        <taxon>Alphaproteobacteria</taxon>
        <taxon>Hyphomicrobiales</taxon>
        <taxon>Methylobacteriaceae</taxon>
        <taxon>Methylobacterium</taxon>
    </lineage>
</organism>
<evidence type="ECO:0000256" key="2">
    <source>
        <dbReference type="SAM" id="SignalP"/>
    </source>
</evidence>
<name>A0ABQ4QW27_9HYPH</name>
<dbReference type="Pfam" id="PF18914">
    <property type="entry name" value="DUF5666"/>
    <property type="match status" value="1"/>
</dbReference>
<dbReference type="Proteomes" id="UP001055167">
    <property type="component" value="Unassembled WGS sequence"/>
</dbReference>
<protein>
    <recommendedName>
        <fullName evidence="3">DUF5666 domain-containing protein</fullName>
    </recommendedName>
</protein>
<feature type="region of interest" description="Disordered" evidence="1">
    <location>
        <begin position="307"/>
        <end position="452"/>
    </location>
</feature>
<proteinExistence type="predicted"/>
<comment type="caution">
    <text evidence="4">The sequence shown here is derived from an EMBL/GenBank/DDBJ whole genome shotgun (WGS) entry which is preliminary data.</text>
</comment>
<evidence type="ECO:0000313" key="5">
    <source>
        <dbReference type="Proteomes" id="UP001055167"/>
    </source>
</evidence>
<reference evidence="4" key="2">
    <citation type="submission" date="2021-08" db="EMBL/GenBank/DDBJ databases">
        <authorList>
            <person name="Tani A."/>
            <person name="Ola A."/>
            <person name="Ogura Y."/>
            <person name="Katsura K."/>
            <person name="Hayashi T."/>
        </authorList>
    </citation>
    <scope>NUCLEOTIDE SEQUENCE</scope>
    <source>
        <strain evidence="4">KCTC 52305</strain>
    </source>
</reference>
<feature type="domain" description="DUF5666" evidence="3">
    <location>
        <begin position="128"/>
        <end position="180"/>
    </location>
</feature>
<dbReference type="InterPro" id="IPR006311">
    <property type="entry name" value="TAT_signal"/>
</dbReference>
<feature type="chain" id="PRO_5045988681" description="DUF5666 domain-containing protein" evidence="2">
    <location>
        <begin position="30"/>
        <end position="452"/>
    </location>
</feature>
<reference evidence="4" key="1">
    <citation type="journal article" date="2021" name="Front. Microbiol.">
        <title>Comprehensive Comparative Genomics and Phenotyping of Methylobacterium Species.</title>
        <authorList>
            <person name="Alessa O."/>
            <person name="Ogura Y."/>
            <person name="Fujitani Y."/>
            <person name="Takami H."/>
            <person name="Hayashi T."/>
            <person name="Sahin N."/>
            <person name="Tani A."/>
        </authorList>
    </citation>
    <scope>NUCLEOTIDE SEQUENCE</scope>
    <source>
        <strain evidence="4">KCTC 52305</strain>
    </source>
</reference>
<keyword evidence="5" id="KW-1185">Reference proteome</keyword>
<feature type="compositionally biased region" description="Gly residues" evidence="1">
    <location>
        <begin position="384"/>
        <end position="452"/>
    </location>
</feature>
<dbReference type="PROSITE" id="PS51318">
    <property type="entry name" value="TAT"/>
    <property type="match status" value="1"/>
</dbReference>
<dbReference type="RefSeq" id="WP_238313057.1">
    <property type="nucleotide sequence ID" value="NZ_BPQH01000004.1"/>
</dbReference>
<keyword evidence="2" id="KW-0732">Signal</keyword>
<accession>A0ABQ4QW27</accession>
<feature type="signal peptide" evidence="2">
    <location>
        <begin position="1"/>
        <end position="29"/>
    </location>
</feature>
<evidence type="ECO:0000313" key="4">
    <source>
        <dbReference type="EMBL" id="GJD48787.1"/>
    </source>
</evidence>
<evidence type="ECO:0000259" key="3">
    <source>
        <dbReference type="Pfam" id="PF18914"/>
    </source>
</evidence>
<feature type="compositionally biased region" description="Gly residues" evidence="1">
    <location>
        <begin position="317"/>
        <end position="373"/>
    </location>
</feature>
<sequence length="452" mass="42930">MRSDRSLSRRGLLGLLTSASLLAATRAGAAGDKVLDQGIGGTGLRPGPDEEGDRGIGGTGVVGTIRGFGSIVVNDLRIAYPPDVPVTVDGAPAAAADLRLGQVVRTVAAAQDGTLATRAIAVVHEVVGPVERAGRGRLTVLGQAVATGGLPADAARLRVGERVAVSGLRRPDGTIVASRIDPAGDGPDRVVGPVRRGPGGIPRIGGLGLPGLDPALVGQRAAAEGVPSGRRLAVTRAESAEAPFGPQVRRLSIEAYVAPDGRGLRVGSGYAVGASRAAVPRGGGLAILEATLGRDGRLSVDALRLRAPAPNERGSPGRQGGAGPGGGPSRGEAPGGRGAGPGGGPGGRGPAGGPGAPGGPGGPGGTGAPGGPGRLDIDRRMPGAPGGEGPGRFGGPGGGPGGGQGGVGGPGGFGRPGGEGPGGFGGPAGPGGFGGPGGGFGGPGGGFGGGRR</sequence>
<dbReference type="InterPro" id="IPR043724">
    <property type="entry name" value="DUF5666"/>
</dbReference>
<dbReference type="EMBL" id="BPQH01000004">
    <property type="protein sequence ID" value="GJD48787.1"/>
    <property type="molecule type" value="Genomic_DNA"/>
</dbReference>
<gene>
    <name evidence="4" type="ORF">OPKNFCMD_1513</name>
</gene>
<evidence type="ECO:0000256" key="1">
    <source>
        <dbReference type="SAM" id="MobiDB-lite"/>
    </source>
</evidence>